<dbReference type="EMBL" id="HBIV01014413">
    <property type="protein sequence ID" value="CAE0658985.1"/>
    <property type="molecule type" value="Transcribed_RNA"/>
</dbReference>
<organism evidence="1">
    <name type="scientific">Lotharella globosa</name>
    <dbReference type="NCBI Taxonomy" id="91324"/>
    <lineage>
        <taxon>Eukaryota</taxon>
        <taxon>Sar</taxon>
        <taxon>Rhizaria</taxon>
        <taxon>Cercozoa</taxon>
        <taxon>Chlorarachniophyceae</taxon>
        <taxon>Lotharella</taxon>
    </lineage>
</organism>
<dbReference type="AlphaFoldDB" id="A0A7S3YQN7"/>
<accession>A0A7S3YQN7</accession>
<sequence>MVFGCCCVGPFMETSCWLYHPDQQEAFTKVNIDQCFMSPDAVYRTSRYLATMIMQANAKAIATMVPKNQIKFPYVWEREMPVDGVVIQVSWPQKKRVVFVPYIANNSGLSIGLEDGSKQTTVCLPGSKPGSSAIELNANKFAVHDVWDMVGRVEAVETSTTDEDSSD</sequence>
<gene>
    <name evidence="1" type="ORF">LGLO00237_LOCUS10558</name>
</gene>
<protein>
    <submittedName>
        <fullName evidence="1">Uncharacterized protein</fullName>
    </submittedName>
</protein>
<proteinExistence type="predicted"/>
<reference evidence="1" key="1">
    <citation type="submission" date="2021-01" db="EMBL/GenBank/DDBJ databases">
        <authorList>
            <person name="Corre E."/>
            <person name="Pelletier E."/>
            <person name="Niang G."/>
            <person name="Scheremetjew M."/>
            <person name="Finn R."/>
            <person name="Kale V."/>
            <person name="Holt S."/>
            <person name="Cochrane G."/>
            <person name="Meng A."/>
            <person name="Brown T."/>
            <person name="Cohen L."/>
        </authorList>
    </citation>
    <scope>NUCLEOTIDE SEQUENCE</scope>
    <source>
        <strain evidence="1">CCCM811</strain>
    </source>
</reference>
<name>A0A7S3YQN7_9EUKA</name>
<evidence type="ECO:0000313" key="1">
    <source>
        <dbReference type="EMBL" id="CAE0658985.1"/>
    </source>
</evidence>